<dbReference type="PRINTS" id="PR00305">
    <property type="entry name" value="1433ZETA"/>
</dbReference>
<dbReference type="SUPFAM" id="SSF48445">
    <property type="entry name" value="14-3-3 protein"/>
    <property type="match status" value="1"/>
</dbReference>
<comment type="similarity">
    <text evidence="1">Belongs to the 14-3-3 family.</text>
</comment>
<name>A0AAD6ZQY6_9AGAR</name>
<dbReference type="SMART" id="SM00101">
    <property type="entry name" value="14_3_3"/>
    <property type="match status" value="1"/>
</dbReference>
<reference evidence="3" key="1">
    <citation type="submission" date="2023-03" db="EMBL/GenBank/DDBJ databases">
        <title>Massive genome expansion in bonnet fungi (Mycena s.s.) driven by repeated elements and novel gene families across ecological guilds.</title>
        <authorList>
            <consortium name="Lawrence Berkeley National Laboratory"/>
            <person name="Harder C.B."/>
            <person name="Miyauchi S."/>
            <person name="Viragh M."/>
            <person name="Kuo A."/>
            <person name="Thoen E."/>
            <person name="Andreopoulos B."/>
            <person name="Lu D."/>
            <person name="Skrede I."/>
            <person name="Drula E."/>
            <person name="Henrissat B."/>
            <person name="Morin E."/>
            <person name="Kohler A."/>
            <person name="Barry K."/>
            <person name="LaButti K."/>
            <person name="Morin E."/>
            <person name="Salamov A."/>
            <person name="Lipzen A."/>
            <person name="Mereny Z."/>
            <person name="Hegedus B."/>
            <person name="Baldrian P."/>
            <person name="Stursova M."/>
            <person name="Weitz H."/>
            <person name="Taylor A."/>
            <person name="Grigoriev I.V."/>
            <person name="Nagy L.G."/>
            <person name="Martin F."/>
            <person name="Kauserud H."/>
        </authorList>
    </citation>
    <scope>NUCLEOTIDE SEQUENCE</scope>
    <source>
        <strain evidence="3">CBHHK002</strain>
    </source>
</reference>
<gene>
    <name evidence="3" type="ORF">DFH08DRAFT_306892</name>
</gene>
<proteinExistence type="inferred from homology"/>
<dbReference type="Pfam" id="PF00244">
    <property type="entry name" value="14-3-3"/>
    <property type="match status" value="1"/>
</dbReference>
<dbReference type="EMBL" id="JARIHO010000034">
    <property type="protein sequence ID" value="KAJ7333482.1"/>
    <property type="molecule type" value="Genomic_DNA"/>
</dbReference>
<feature type="domain" description="14-3-3" evidence="2">
    <location>
        <begin position="1"/>
        <end position="177"/>
    </location>
</feature>
<comment type="caution">
    <text evidence="3">The sequence shown here is derived from an EMBL/GenBank/DDBJ whole genome shotgun (WGS) entry which is preliminary data.</text>
</comment>
<dbReference type="Gene3D" id="1.20.190.20">
    <property type="entry name" value="14-3-3 domain"/>
    <property type="match status" value="1"/>
</dbReference>
<dbReference type="InterPro" id="IPR000308">
    <property type="entry name" value="14-3-3"/>
</dbReference>
<dbReference type="PANTHER" id="PTHR18860">
    <property type="entry name" value="14-3-3 PROTEIN"/>
    <property type="match status" value="1"/>
</dbReference>
<dbReference type="InterPro" id="IPR036815">
    <property type="entry name" value="14-3-3_dom_sf"/>
</dbReference>
<keyword evidence="4" id="KW-1185">Reference proteome</keyword>
<evidence type="ECO:0000256" key="1">
    <source>
        <dbReference type="ARBA" id="ARBA00006141"/>
    </source>
</evidence>
<accession>A0AAD6ZQY6</accession>
<sequence length="180" mass="19979">MSTAPPSQSPNQDLLNCRGWSLNKGGVRGFNTERKSRPEITKICEDILEVLDEHLITSATSGESKAFYHKMMGDYHCDLAEFTTSEHIQRRYHGVASTHPIRLGLVLNSSMFYYEILNSPDRACHLAKQAFDDTIAKLGCKCTGRGLDITCTLVSCYPHSTSCSFSLVHSLQSSNLIVCT</sequence>
<dbReference type="InterPro" id="IPR023410">
    <property type="entry name" value="14-3-3_domain"/>
</dbReference>
<evidence type="ECO:0000313" key="3">
    <source>
        <dbReference type="EMBL" id="KAJ7333482.1"/>
    </source>
</evidence>
<evidence type="ECO:0000313" key="4">
    <source>
        <dbReference type="Proteomes" id="UP001218218"/>
    </source>
</evidence>
<dbReference type="Proteomes" id="UP001218218">
    <property type="component" value="Unassembled WGS sequence"/>
</dbReference>
<evidence type="ECO:0000259" key="2">
    <source>
        <dbReference type="SMART" id="SM00101"/>
    </source>
</evidence>
<dbReference type="AlphaFoldDB" id="A0AAD6ZQY6"/>
<protein>
    <submittedName>
        <fullName evidence="3">14-3-3 domain-containing protein</fullName>
    </submittedName>
</protein>
<organism evidence="3 4">
    <name type="scientific">Mycena albidolilacea</name>
    <dbReference type="NCBI Taxonomy" id="1033008"/>
    <lineage>
        <taxon>Eukaryota</taxon>
        <taxon>Fungi</taxon>
        <taxon>Dikarya</taxon>
        <taxon>Basidiomycota</taxon>
        <taxon>Agaricomycotina</taxon>
        <taxon>Agaricomycetes</taxon>
        <taxon>Agaricomycetidae</taxon>
        <taxon>Agaricales</taxon>
        <taxon>Marasmiineae</taxon>
        <taxon>Mycenaceae</taxon>
        <taxon>Mycena</taxon>
    </lineage>
</organism>